<organism evidence="2 3">
    <name type="scientific">Ancylostoma ceylanicum</name>
    <dbReference type="NCBI Taxonomy" id="53326"/>
    <lineage>
        <taxon>Eukaryota</taxon>
        <taxon>Metazoa</taxon>
        <taxon>Ecdysozoa</taxon>
        <taxon>Nematoda</taxon>
        <taxon>Chromadorea</taxon>
        <taxon>Rhabditida</taxon>
        <taxon>Rhabditina</taxon>
        <taxon>Rhabditomorpha</taxon>
        <taxon>Strongyloidea</taxon>
        <taxon>Ancylostomatidae</taxon>
        <taxon>Ancylostomatinae</taxon>
        <taxon>Ancylostoma</taxon>
    </lineage>
</organism>
<proteinExistence type="predicted"/>
<feature type="transmembrane region" description="Helical" evidence="1">
    <location>
        <begin position="49"/>
        <end position="69"/>
    </location>
</feature>
<protein>
    <submittedName>
        <fullName evidence="2">Uncharacterized protein</fullName>
    </submittedName>
</protein>
<reference evidence="3" key="1">
    <citation type="journal article" date="2015" name="Nat. Genet.">
        <title>The genome and transcriptome of the zoonotic hookworm Ancylostoma ceylanicum identify infection-specific gene families.</title>
        <authorList>
            <person name="Schwarz E.M."/>
            <person name="Hu Y."/>
            <person name="Antoshechkin I."/>
            <person name="Miller M.M."/>
            <person name="Sternberg P.W."/>
            <person name="Aroian R.V."/>
        </authorList>
    </citation>
    <scope>NUCLEOTIDE SEQUENCE</scope>
    <source>
        <strain evidence="3">HY135</strain>
    </source>
</reference>
<gene>
    <name evidence="2" type="primary">Acey_s0019.g3953</name>
    <name evidence="2" type="ORF">Y032_0019g3953</name>
</gene>
<evidence type="ECO:0000313" key="2">
    <source>
        <dbReference type="EMBL" id="EYC21672.1"/>
    </source>
</evidence>
<keyword evidence="1" id="KW-0812">Transmembrane</keyword>
<dbReference type="AlphaFoldDB" id="A0A016V3U4"/>
<keyword evidence="3" id="KW-1185">Reference proteome</keyword>
<evidence type="ECO:0000256" key="1">
    <source>
        <dbReference type="SAM" id="Phobius"/>
    </source>
</evidence>
<keyword evidence="1" id="KW-0472">Membrane</keyword>
<name>A0A016V3U4_9BILA</name>
<keyword evidence="1" id="KW-1133">Transmembrane helix</keyword>
<sequence>MILHHRWKGPAFTVPFDQYPGQGGRIATIPREPYLSKAGRKYLVRKVKMFGVILAVLTLILIVSGYYSFLRM</sequence>
<dbReference type="Proteomes" id="UP000024635">
    <property type="component" value="Unassembled WGS sequence"/>
</dbReference>
<accession>A0A016V3U4</accession>
<evidence type="ECO:0000313" key="3">
    <source>
        <dbReference type="Proteomes" id="UP000024635"/>
    </source>
</evidence>
<dbReference type="EMBL" id="JARK01001355">
    <property type="protein sequence ID" value="EYC21672.1"/>
    <property type="molecule type" value="Genomic_DNA"/>
</dbReference>
<comment type="caution">
    <text evidence="2">The sequence shown here is derived from an EMBL/GenBank/DDBJ whole genome shotgun (WGS) entry which is preliminary data.</text>
</comment>